<dbReference type="PANTHER" id="PTHR16504:SF4">
    <property type="entry name" value="5'(3')-DEOXYRIBONUCLEOTIDASE"/>
    <property type="match status" value="1"/>
</dbReference>
<dbReference type="Gene3D" id="3.40.50.1000">
    <property type="entry name" value="HAD superfamily/HAD-like"/>
    <property type="match status" value="1"/>
</dbReference>
<evidence type="ECO:0000313" key="2">
    <source>
        <dbReference type="EMBL" id="MFC0213105.1"/>
    </source>
</evidence>
<dbReference type="SUPFAM" id="SSF56784">
    <property type="entry name" value="HAD-like"/>
    <property type="match status" value="1"/>
</dbReference>
<dbReference type="InterPro" id="IPR023214">
    <property type="entry name" value="HAD_sf"/>
</dbReference>
<dbReference type="EMBL" id="JBHLWN010000046">
    <property type="protein sequence ID" value="MFC0213105.1"/>
    <property type="molecule type" value="Genomic_DNA"/>
</dbReference>
<dbReference type="RefSeq" id="WP_377470364.1">
    <property type="nucleotide sequence ID" value="NZ_JBHLWN010000046.1"/>
</dbReference>
<protein>
    <submittedName>
        <fullName evidence="2">5'(3')-deoxyribonucleotidase</fullName>
    </submittedName>
</protein>
<dbReference type="SFLD" id="SFLDG01146">
    <property type="entry name" value="C1.2.2"/>
    <property type="match status" value="1"/>
</dbReference>
<dbReference type="Pfam" id="PF06941">
    <property type="entry name" value="NT5C"/>
    <property type="match status" value="1"/>
</dbReference>
<dbReference type="InterPro" id="IPR036412">
    <property type="entry name" value="HAD-like_sf"/>
</dbReference>
<comment type="similarity">
    <text evidence="1">Belongs to the 5'(3')-deoxyribonucleotidase family.</text>
</comment>
<organism evidence="2 3">
    <name type="scientific">Paenibacillus chartarius</name>
    <dbReference type="NCBI Taxonomy" id="747481"/>
    <lineage>
        <taxon>Bacteria</taxon>
        <taxon>Bacillati</taxon>
        <taxon>Bacillota</taxon>
        <taxon>Bacilli</taxon>
        <taxon>Bacillales</taxon>
        <taxon>Paenibacillaceae</taxon>
        <taxon>Paenibacillus</taxon>
    </lineage>
</organism>
<dbReference type="PANTHER" id="PTHR16504">
    <property type="entry name" value="5'(3')-DEOXYRIBONUCLEOTIDASE"/>
    <property type="match status" value="1"/>
</dbReference>
<dbReference type="SFLD" id="SFLDS00003">
    <property type="entry name" value="Haloacid_Dehalogenase"/>
    <property type="match status" value="1"/>
</dbReference>
<comment type="caution">
    <text evidence="2">The sequence shown here is derived from an EMBL/GenBank/DDBJ whole genome shotgun (WGS) entry which is preliminary data.</text>
</comment>
<dbReference type="InterPro" id="IPR010708">
    <property type="entry name" value="5'(3')-deoxyribonucleotidase"/>
</dbReference>
<reference evidence="2 3" key="1">
    <citation type="submission" date="2024-09" db="EMBL/GenBank/DDBJ databases">
        <authorList>
            <person name="Sun Q."/>
            <person name="Mori K."/>
        </authorList>
    </citation>
    <scope>NUCLEOTIDE SEQUENCE [LARGE SCALE GENOMIC DNA]</scope>
    <source>
        <strain evidence="2 3">CCM 7759</strain>
    </source>
</reference>
<proteinExistence type="inferred from homology"/>
<dbReference type="Proteomes" id="UP001589776">
    <property type="component" value="Unassembled WGS sequence"/>
</dbReference>
<gene>
    <name evidence="2" type="ORF">ACFFK0_11670</name>
</gene>
<keyword evidence="3" id="KW-1185">Reference proteome</keyword>
<name>A0ABV6DKD8_9BACL</name>
<evidence type="ECO:0000313" key="3">
    <source>
        <dbReference type="Proteomes" id="UP001589776"/>
    </source>
</evidence>
<sequence length="180" mass="20851">MRLLIDMDSVIVDLMSVWFDKYNADYNDHLSVDALLSWNTELYVKPECGEKIYEYLDETGLFRALQPLPHAIDVLQRLKANHDIVIVSSSRTHAFSDKEFWVEQHLPFIGKTNLIFSHRKELICGDLLFDDAPHNLKAFSGTGRLAVAMDYPYNRDVKVPRVSDWLEFEKFVNELKGSGR</sequence>
<dbReference type="SFLD" id="SFLDG01126">
    <property type="entry name" value="C1.2:_Nucleotidase_Like"/>
    <property type="match status" value="1"/>
</dbReference>
<accession>A0ABV6DKD8</accession>
<evidence type="ECO:0000256" key="1">
    <source>
        <dbReference type="ARBA" id="ARBA00009589"/>
    </source>
</evidence>